<feature type="compositionally biased region" description="Low complexity" evidence="1">
    <location>
        <begin position="115"/>
        <end position="130"/>
    </location>
</feature>
<dbReference type="EMBL" id="GEBQ01015525">
    <property type="protein sequence ID" value="JAT24452.1"/>
    <property type="molecule type" value="Transcribed_RNA"/>
</dbReference>
<protein>
    <submittedName>
        <fullName evidence="2">Uncharacterized protein</fullName>
    </submittedName>
</protein>
<reference evidence="2" key="1">
    <citation type="submission" date="2015-11" db="EMBL/GenBank/DDBJ databases">
        <title>De novo transcriptome assembly of four potential Pierce s Disease insect vectors from Arizona vineyards.</title>
        <authorList>
            <person name="Tassone E.E."/>
        </authorList>
    </citation>
    <scope>NUCLEOTIDE SEQUENCE</scope>
</reference>
<proteinExistence type="predicted"/>
<feature type="compositionally biased region" description="Basic and acidic residues" evidence="1">
    <location>
        <begin position="1"/>
        <end position="11"/>
    </location>
</feature>
<evidence type="ECO:0000256" key="1">
    <source>
        <dbReference type="SAM" id="MobiDB-lite"/>
    </source>
</evidence>
<gene>
    <name evidence="2" type="ORF">g.2503</name>
</gene>
<evidence type="ECO:0000313" key="2">
    <source>
        <dbReference type="EMBL" id="JAT24452.1"/>
    </source>
</evidence>
<accession>A0A1B6LL49</accession>
<feature type="compositionally biased region" description="Basic and acidic residues" evidence="1">
    <location>
        <begin position="96"/>
        <end position="106"/>
    </location>
</feature>
<organism evidence="2">
    <name type="scientific">Graphocephala atropunctata</name>
    <dbReference type="NCBI Taxonomy" id="36148"/>
    <lineage>
        <taxon>Eukaryota</taxon>
        <taxon>Metazoa</taxon>
        <taxon>Ecdysozoa</taxon>
        <taxon>Arthropoda</taxon>
        <taxon>Hexapoda</taxon>
        <taxon>Insecta</taxon>
        <taxon>Pterygota</taxon>
        <taxon>Neoptera</taxon>
        <taxon>Paraneoptera</taxon>
        <taxon>Hemiptera</taxon>
        <taxon>Auchenorrhyncha</taxon>
        <taxon>Membracoidea</taxon>
        <taxon>Cicadellidae</taxon>
        <taxon>Cicadellinae</taxon>
        <taxon>Cicadellini</taxon>
        <taxon>Graphocephala</taxon>
    </lineage>
</organism>
<sequence>MMVNDDVKGQRNEPNMPSQQRRDTPFIKLPSRPTVEEDFEEYTESDDEEYLDEDEPYGTFMKPSPNPYNRTERVDEANKALFGSSRQKRHVPTQVKIREENNKYYSDDETDTENDNTSTTSGVSTSSSQKSDVKRVSPPPPMEKRSSQFTANGDVRLDLHKRRAS</sequence>
<name>A0A1B6LL49_9HEMI</name>
<dbReference type="AlphaFoldDB" id="A0A1B6LL49"/>
<feature type="region of interest" description="Disordered" evidence="1">
    <location>
        <begin position="1"/>
        <end position="165"/>
    </location>
</feature>
<feature type="compositionally biased region" description="Acidic residues" evidence="1">
    <location>
        <begin position="36"/>
        <end position="56"/>
    </location>
</feature>